<reference evidence="8" key="1">
    <citation type="journal article" date="2014" name="Int. J. Syst. Evol. Microbiol.">
        <title>Complete genome sequence of Corynebacterium casei LMG S-19264T (=DSM 44701T), isolated from a smear-ripened cheese.</title>
        <authorList>
            <consortium name="US DOE Joint Genome Institute (JGI-PGF)"/>
            <person name="Walter F."/>
            <person name="Albersmeier A."/>
            <person name="Kalinowski J."/>
            <person name="Ruckert C."/>
        </authorList>
    </citation>
    <scope>NUCLEOTIDE SEQUENCE</scope>
    <source>
        <strain evidence="8">NBRC 110023</strain>
    </source>
</reference>
<dbReference type="PROSITE" id="PS50249">
    <property type="entry name" value="MPN"/>
    <property type="match status" value="1"/>
</dbReference>
<dbReference type="NCBIfam" id="NF000642">
    <property type="entry name" value="PRK00024.1"/>
    <property type="match status" value="1"/>
</dbReference>
<evidence type="ECO:0000313" key="8">
    <source>
        <dbReference type="EMBL" id="GLR69107.1"/>
    </source>
</evidence>
<evidence type="ECO:0000259" key="7">
    <source>
        <dbReference type="PROSITE" id="PS50249"/>
    </source>
</evidence>
<protein>
    <submittedName>
        <fullName evidence="8">UPF0758 protein</fullName>
    </submittedName>
</protein>
<keyword evidence="4" id="KW-0862">Zinc</keyword>
<name>A0AA37WGN9_9ALTE</name>
<evidence type="ECO:0000313" key="9">
    <source>
        <dbReference type="Proteomes" id="UP001156601"/>
    </source>
</evidence>
<dbReference type="PANTHER" id="PTHR30471:SF3">
    <property type="entry name" value="UPF0758 PROTEIN YEES-RELATED"/>
    <property type="match status" value="1"/>
</dbReference>
<evidence type="ECO:0000256" key="1">
    <source>
        <dbReference type="ARBA" id="ARBA00022670"/>
    </source>
</evidence>
<dbReference type="RefSeq" id="WP_284215435.1">
    <property type="nucleotide sequence ID" value="NZ_BSOT01000001.1"/>
</dbReference>
<reference evidence="8" key="2">
    <citation type="submission" date="2023-01" db="EMBL/GenBank/DDBJ databases">
        <title>Draft genome sequence of Agaribacter marinus strain NBRC 110023.</title>
        <authorList>
            <person name="Sun Q."/>
            <person name="Mori K."/>
        </authorList>
    </citation>
    <scope>NUCLEOTIDE SEQUENCE</scope>
    <source>
        <strain evidence="8">NBRC 110023</strain>
    </source>
</reference>
<dbReference type="InterPro" id="IPR025657">
    <property type="entry name" value="RadC_JAB"/>
</dbReference>
<proteinExistence type="inferred from homology"/>
<dbReference type="EMBL" id="BSOT01000001">
    <property type="protein sequence ID" value="GLR69107.1"/>
    <property type="molecule type" value="Genomic_DNA"/>
</dbReference>
<dbReference type="InterPro" id="IPR046778">
    <property type="entry name" value="UPF0758_N"/>
</dbReference>
<dbReference type="InterPro" id="IPR001405">
    <property type="entry name" value="UPF0758"/>
</dbReference>
<evidence type="ECO:0000256" key="6">
    <source>
        <dbReference type="RuleBase" id="RU003797"/>
    </source>
</evidence>
<keyword evidence="1" id="KW-0645">Protease</keyword>
<dbReference type="PANTHER" id="PTHR30471">
    <property type="entry name" value="DNA REPAIR PROTEIN RADC"/>
    <property type="match status" value="1"/>
</dbReference>
<evidence type="ECO:0000256" key="2">
    <source>
        <dbReference type="ARBA" id="ARBA00022723"/>
    </source>
</evidence>
<dbReference type="CDD" id="cd08071">
    <property type="entry name" value="MPN_DUF2466"/>
    <property type="match status" value="1"/>
</dbReference>
<dbReference type="GO" id="GO:0006508">
    <property type="term" value="P:proteolysis"/>
    <property type="evidence" value="ECO:0007669"/>
    <property type="project" value="UniProtKB-KW"/>
</dbReference>
<dbReference type="InterPro" id="IPR010994">
    <property type="entry name" value="RuvA_2-like"/>
</dbReference>
<dbReference type="Pfam" id="PF20582">
    <property type="entry name" value="UPF0758_N"/>
    <property type="match status" value="1"/>
</dbReference>
<sequence>MKITQWPVQERPREKLLHYGADKLSDAELLAIFINTGTKGSDAVALAREALQTFGSLRSIVNASRKRLLRTKGIGVARYVLLQASIELHHRSMAEMMVKERSFTKADDASKYLVSQLRDKQREVFVVLMLDSQHQLIANREMFSGTINSAAVYPREIVKQALEDNAAAVILAHNHPSGHTKPSDADKYITDKIVQALALVDIIVLDHFVVGDCTAASFAGLGLL</sequence>
<dbReference type="InterPro" id="IPR037518">
    <property type="entry name" value="MPN"/>
</dbReference>
<gene>
    <name evidence="8" type="ORF">GCM10007852_00150</name>
</gene>
<accession>A0AA37WGN9</accession>
<keyword evidence="5" id="KW-0482">Metalloprotease</keyword>
<evidence type="ECO:0000256" key="4">
    <source>
        <dbReference type="ARBA" id="ARBA00022833"/>
    </source>
</evidence>
<comment type="caution">
    <text evidence="8">The sequence shown here is derived from an EMBL/GenBank/DDBJ whole genome shotgun (WGS) entry which is preliminary data.</text>
</comment>
<dbReference type="Gene3D" id="3.40.140.10">
    <property type="entry name" value="Cytidine Deaminase, domain 2"/>
    <property type="match status" value="1"/>
</dbReference>
<dbReference type="SUPFAM" id="SSF47781">
    <property type="entry name" value="RuvA domain 2-like"/>
    <property type="match status" value="1"/>
</dbReference>
<comment type="similarity">
    <text evidence="6">Belongs to the UPF0758 family.</text>
</comment>
<dbReference type="Proteomes" id="UP001156601">
    <property type="component" value="Unassembled WGS sequence"/>
</dbReference>
<keyword evidence="9" id="KW-1185">Reference proteome</keyword>
<dbReference type="Pfam" id="PF04002">
    <property type="entry name" value="RadC"/>
    <property type="match status" value="1"/>
</dbReference>
<evidence type="ECO:0000256" key="3">
    <source>
        <dbReference type="ARBA" id="ARBA00022801"/>
    </source>
</evidence>
<dbReference type="GO" id="GO:0008237">
    <property type="term" value="F:metallopeptidase activity"/>
    <property type="evidence" value="ECO:0007669"/>
    <property type="project" value="UniProtKB-KW"/>
</dbReference>
<keyword evidence="3" id="KW-0378">Hydrolase</keyword>
<keyword evidence="2" id="KW-0479">Metal-binding</keyword>
<organism evidence="8 9">
    <name type="scientific">Agaribacter marinus</name>
    <dbReference type="NCBI Taxonomy" id="1431249"/>
    <lineage>
        <taxon>Bacteria</taxon>
        <taxon>Pseudomonadati</taxon>
        <taxon>Pseudomonadota</taxon>
        <taxon>Gammaproteobacteria</taxon>
        <taxon>Alteromonadales</taxon>
        <taxon>Alteromonadaceae</taxon>
        <taxon>Agaribacter</taxon>
    </lineage>
</organism>
<dbReference type="NCBIfam" id="TIGR00608">
    <property type="entry name" value="radc"/>
    <property type="match status" value="1"/>
</dbReference>
<dbReference type="GO" id="GO:0046872">
    <property type="term" value="F:metal ion binding"/>
    <property type="evidence" value="ECO:0007669"/>
    <property type="project" value="UniProtKB-KW"/>
</dbReference>
<feature type="domain" description="MPN" evidence="7">
    <location>
        <begin position="102"/>
        <end position="224"/>
    </location>
</feature>
<evidence type="ECO:0000256" key="5">
    <source>
        <dbReference type="ARBA" id="ARBA00023049"/>
    </source>
</evidence>
<dbReference type="PROSITE" id="PS01302">
    <property type="entry name" value="UPF0758"/>
    <property type="match status" value="1"/>
</dbReference>
<dbReference type="InterPro" id="IPR020891">
    <property type="entry name" value="UPF0758_CS"/>
</dbReference>
<dbReference type="AlphaFoldDB" id="A0AA37WGN9"/>